<organism evidence="8 9">
    <name type="scientific">Oldenlandia corymbosa var. corymbosa</name>
    <dbReference type="NCBI Taxonomy" id="529605"/>
    <lineage>
        <taxon>Eukaryota</taxon>
        <taxon>Viridiplantae</taxon>
        <taxon>Streptophyta</taxon>
        <taxon>Embryophyta</taxon>
        <taxon>Tracheophyta</taxon>
        <taxon>Spermatophyta</taxon>
        <taxon>Magnoliopsida</taxon>
        <taxon>eudicotyledons</taxon>
        <taxon>Gunneridae</taxon>
        <taxon>Pentapetalae</taxon>
        <taxon>asterids</taxon>
        <taxon>lamiids</taxon>
        <taxon>Gentianales</taxon>
        <taxon>Rubiaceae</taxon>
        <taxon>Rubioideae</taxon>
        <taxon>Spermacoceae</taxon>
        <taxon>Hedyotis-Oldenlandia complex</taxon>
        <taxon>Oldenlandia</taxon>
    </lineage>
</organism>
<dbReference type="FunFam" id="3.80.10.10:FF:000041">
    <property type="entry name" value="LRR receptor-like serine/threonine-protein kinase ERECTA"/>
    <property type="match status" value="1"/>
</dbReference>
<dbReference type="Gene3D" id="3.80.10.10">
    <property type="entry name" value="Ribonuclease Inhibitor"/>
    <property type="match status" value="2"/>
</dbReference>
<keyword evidence="4" id="KW-0677">Repeat</keyword>
<dbReference type="InterPro" id="IPR001611">
    <property type="entry name" value="Leu-rich_rpt"/>
</dbReference>
<accession>A0AAV1DSM5</accession>
<dbReference type="PANTHER" id="PTHR48009">
    <property type="entry name" value="LEUCINE-RICH REPEAT (LRR) FAMILY PROTEIN"/>
    <property type="match status" value="1"/>
</dbReference>
<keyword evidence="2" id="KW-0433">Leucine-rich repeat</keyword>
<feature type="chain" id="PRO_5043998790" evidence="7">
    <location>
        <begin position="28"/>
        <end position="424"/>
    </location>
</feature>
<dbReference type="Pfam" id="PF13855">
    <property type="entry name" value="LRR_8"/>
    <property type="match status" value="2"/>
</dbReference>
<evidence type="ECO:0000256" key="1">
    <source>
        <dbReference type="ARBA" id="ARBA00004370"/>
    </source>
</evidence>
<keyword evidence="9" id="KW-1185">Reference proteome</keyword>
<sequence length="424" mass="45802">MGSLSGFPCSLFLVLVLLELLLLHAQSKTHPDDVEVLKQIKESVDPKSVNPGSCLGSWDFQVDPCDSVFSDKFICGLRCDVVSPEGSRVTELTLDQAGYSGSLSSISWNLPYLQKLDLSGNYFTGAIPESFSQLPQLQQLGLSRNYFSGSLPESLGALSSLQELYIDNNNLEGPILSSFNALYNLTRLELQGNKLSGAFPELSQLNSLNVIDVSNNAISGELPANFPASLVELSMRNNSLVGAIPASLSNVVYLQVLDLSHNGFGGIVPASLFTHPSLEQLTLSFNELEAVEAPGDSGVNSQLIAVDLSNNMIRGFLPGFMGLMPRLSALSLENNQFWGMIPAEYAVKVMLSPGQEVAQFERLLLGGNYLFGAIPGQFLGLKPGSVTINLGDNCLYRCPLRLFFCDGGQQKSLMQCKAFAPFIP</sequence>
<reference evidence="8" key="1">
    <citation type="submission" date="2023-03" db="EMBL/GenBank/DDBJ databases">
        <authorList>
            <person name="Julca I."/>
        </authorList>
    </citation>
    <scope>NUCLEOTIDE SEQUENCE</scope>
</reference>
<dbReference type="PANTHER" id="PTHR48009:SF7">
    <property type="entry name" value="LEUCINE-RICH REPEAT (LRR) FAMILY PROTEIN"/>
    <property type="match status" value="1"/>
</dbReference>
<feature type="signal peptide" evidence="7">
    <location>
        <begin position="1"/>
        <end position="27"/>
    </location>
</feature>
<dbReference type="InterPro" id="IPR032675">
    <property type="entry name" value="LRR_dom_sf"/>
</dbReference>
<evidence type="ECO:0000256" key="3">
    <source>
        <dbReference type="ARBA" id="ARBA00022729"/>
    </source>
</evidence>
<gene>
    <name evidence="8" type="ORF">OLC1_LOCUS18424</name>
</gene>
<dbReference type="Proteomes" id="UP001161247">
    <property type="component" value="Chromosome 6"/>
</dbReference>
<evidence type="ECO:0000313" key="8">
    <source>
        <dbReference type="EMBL" id="CAI9110876.1"/>
    </source>
</evidence>
<evidence type="ECO:0000256" key="7">
    <source>
        <dbReference type="SAM" id="SignalP"/>
    </source>
</evidence>
<evidence type="ECO:0000256" key="4">
    <source>
        <dbReference type="ARBA" id="ARBA00022737"/>
    </source>
</evidence>
<comment type="subcellular location">
    <subcellularLocation>
        <location evidence="1">Membrane</location>
    </subcellularLocation>
</comment>
<name>A0AAV1DSM5_OLDCO</name>
<proteinExistence type="predicted"/>
<keyword evidence="3 7" id="KW-0732">Signal</keyword>
<evidence type="ECO:0000256" key="6">
    <source>
        <dbReference type="ARBA" id="ARBA00023180"/>
    </source>
</evidence>
<keyword evidence="5" id="KW-0472">Membrane</keyword>
<dbReference type="GO" id="GO:0016020">
    <property type="term" value="C:membrane"/>
    <property type="evidence" value="ECO:0007669"/>
    <property type="project" value="UniProtKB-SubCell"/>
</dbReference>
<dbReference type="InterPro" id="IPR053213">
    <property type="entry name" value="RLP29"/>
</dbReference>
<evidence type="ECO:0000313" key="9">
    <source>
        <dbReference type="Proteomes" id="UP001161247"/>
    </source>
</evidence>
<keyword evidence="6" id="KW-0325">Glycoprotein</keyword>
<evidence type="ECO:0000256" key="2">
    <source>
        <dbReference type="ARBA" id="ARBA00022614"/>
    </source>
</evidence>
<evidence type="ECO:0000256" key="5">
    <source>
        <dbReference type="ARBA" id="ARBA00023136"/>
    </source>
</evidence>
<dbReference type="SUPFAM" id="SSF52058">
    <property type="entry name" value="L domain-like"/>
    <property type="match status" value="1"/>
</dbReference>
<dbReference type="EMBL" id="OX459123">
    <property type="protein sequence ID" value="CAI9110876.1"/>
    <property type="molecule type" value="Genomic_DNA"/>
</dbReference>
<dbReference type="FunFam" id="3.80.10.10:FF:000400">
    <property type="entry name" value="Nuclear pore complex protein NUP107"/>
    <property type="match status" value="1"/>
</dbReference>
<dbReference type="Pfam" id="PF00560">
    <property type="entry name" value="LRR_1"/>
    <property type="match status" value="1"/>
</dbReference>
<protein>
    <submittedName>
        <fullName evidence="8">OLC1v1010968C1</fullName>
    </submittedName>
</protein>
<dbReference type="AlphaFoldDB" id="A0AAV1DSM5"/>